<reference evidence="7" key="1">
    <citation type="journal article" date="2020" name="bioRxiv">
        <title>Hybrid origin of Populus tomentosa Carr. identified through genome sequencing and phylogenomic analysis.</title>
        <authorList>
            <person name="An X."/>
            <person name="Gao K."/>
            <person name="Chen Z."/>
            <person name="Li J."/>
            <person name="Yang X."/>
            <person name="Yang X."/>
            <person name="Zhou J."/>
            <person name="Guo T."/>
            <person name="Zhao T."/>
            <person name="Huang S."/>
            <person name="Miao D."/>
            <person name="Khan W.U."/>
            <person name="Rao P."/>
            <person name="Ye M."/>
            <person name="Lei B."/>
            <person name="Liao W."/>
            <person name="Wang J."/>
            <person name="Ji L."/>
            <person name="Li Y."/>
            <person name="Guo B."/>
            <person name="Mustafa N.S."/>
            <person name="Li S."/>
            <person name="Yun Q."/>
            <person name="Keller S.R."/>
            <person name="Mao J."/>
            <person name="Zhang R."/>
            <person name="Strauss S.H."/>
        </authorList>
    </citation>
    <scope>NUCLEOTIDE SEQUENCE</scope>
    <source>
        <strain evidence="7">GM15</strain>
        <tissue evidence="7">Leaf</tissue>
    </source>
</reference>
<dbReference type="Pfam" id="PF12836">
    <property type="entry name" value="HHH_3"/>
    <property type="match status" value="1"/>
</dbReference>
<evidence type="ECO:0000256" key="2">
    <source>
        <dbReference type="ARBA" id="ARBA00023175"/>
    </source>
</evidence>
<dbReference type="EMBL" id="JAAWWB010000030">
    <property type="protein sequence ID" value="KAG6746504.1"/>
    <property type="molecule type" value="Genomic_DNA"/>
</dbReference>
<dbReference type="InterPro" id="IPR001752">
    <property type="entry name" value="Kinesin_motor_dom"/>
</dbReference>
<keyword evidence="8" id="KW-1185">Reference proteome</keyword>
<accession>A0A8X7Y989</accession>
<dbReference type="OrthoDB" id="831214at2759"/>
<dbReference type="SMART" id="SM00129">
    <property type="entry name" value="KISc"/>
    <property type="match status" value="1"/>
</dbReference>
<feature type="compositionally biased region" description="Polar residues" evidence="5">
    <location>
        <begin position="342"/>
        <end position="357"/>
    </location>
</feature>
<feature type="domain" description="Kinesin motor" evidence="6">
    <location>
        <begin position="1"/>
        <end position="329"/>
    </location>
</feature>
<dbReference type="GO" id="GO:0005874">
    <property type="term" value="C:microtubule"/>
    <property type="evidence" value="ECO:0007669"/>
    <property type="project" value="UniProtKB-KW"/>
</dbReference>
<dbReference type="Pfam" id="PF00225">
    <property type="entry name" value="Kinesin"/>
    <property type="match status" value="1"/>
</dbReference>
<dbReference type="GO" id="GO:0008574">
    <property type="term" value="F:plus-end-directed microtubule motor activity"/>
    <property type="evidence" value="ECO:0007669"/>
    <property type="project" value="TreeGrafter"/>
</dbReference>
<dbReference type="GO" id="GO:0016887">
    <property type="term" value="F:ATP hydrolysis activity"/>
    <property type="evidence" value="ECO:0007669"/>
    <property type="project" value="TreeGrafter"/>
</dbReference>
<comment type="caution">
    <text evidence="7">The sequence shown here is derived from an EMBL/GenBank/DDBJ whole genome shotgun (WGS) entry which is preliminary data.</text>
</comment>
<dbReference type="PANTHER" id="PTHR24115">
    <property type="entry name" value="KINESIN-RELATED"/>
    <property type="match status" value="1"/>
</dbReference>
<keyword evidence="4" id="KW-0547">Nucleotide-binding</keyword>
<evidence type="ECO:0000259" key="6">
    <source>
        <dbReference type="PROSITE" id="PS50067"/>
    </source>
</evidence>
<dbReference type="GO" id="GO:0005524">
    <property type="term" value="F:ATP binding"/>
    <property type="evidence" value="ECO:0007669"/>
    <property type="project" value="UniProtKB-UniRule"/>
</dbReference>
<feature type="region of interest" description="Disordered" evidence="5">
    <location>
        <begin position="342"/>
        <end position="363"/>
    </location>
</feature>
<evidence type="ECO:0000256" key="3">
    <source>
        <dbReference type="ARBA" id="ARBA00061615"/>
    </source>
</evidence>
<sequence>MEAWSKRVTMKIQEEASPFKPERSEIAQADFVWDPEMNQEVSSICALFGFLGWMENSRLDYCYDQNEKNDLVFEREVKPFINEVFDGRNATVIACGARGTGKSYLFQGKDDEPGLTVLAVNEMLRLAADNGKSIAVSFYEVDQDHHVKDLLDPNRQQVFVLKDAHGKTQLKGLSQVPVTSVSQFHNFYGGGTNPRKLIQKAVTELPKRSHKGLIVYVLSHSGEKLDVSVSKLNFVDLAGYQDARRKSIDGQNLVESTRNINKSIHAIHNVVYSLKANETHVPYRESKITTMLQDSLGGDGRILMVTCLNPSFCQESIYMVKLASRSCQGTAWAITDSTKKASSSARPMVPSSHNSRMLGSVSTSVKKQTVSRGHISGKKAHCSTSTLKARKLFDESSDLISQKITVQLSSSNNVPTVESVMHEEEQLTSNVAKEASSLEVEAVSLFAYEDSNSVSVDVSPVAAVSSTCETTILDKEVSPVAAVSTTCETTILDKEVSPAAAVSITCEATILDKEASPLAISSTCEITVLDKTDEDQNKTALYTGELSMFDEGTKIDKENNSSIVNQGGSPPISAQLQELSNSLKLLCSSTPSCIDITPKNDAFHNRTSTDIGEPATPSSSMRVTNREITSFCSPWEKFNARSTGMKNSLVQDYLRLLNTADKEELRKLKGIGEKRATYILELREDCPEPFKNLDDLKDIGLSAKQVTRWLKKEVGGLFD</sequence>
<gene>
    <name evidence="7" type="ORF">POTOM_051045</name>
</gene>
<dbReference type="InterPro" id="IPR027640">
    <property type="entry name" value="Kinesin-like_fam"/>
</dbReference>
<protein>
    <recommendedName>
        <fullName evidence="6">Kinesin motor domain-containing protein</fullName>
    </recommendedName>
</protein>
<keyword evidence="4" id="KW-0067">ATP-binding</keyword>
<comment type="similarity">
    <text evidence="3">Belongs to the TRAFAC class myosin-kinesin ATPase superfamily. Kinesin family. KIN-10 subfamily.</text>
</comment>
<evidence type="ECO:0000256" key="1">
    <source>
        <dbReference type="ARBA" id="ARBA00022701"/>
    </source>
</evidence>
<proteinExistence type="inferred from homology"/>
<dbReference type="PANTHER" id="PTHR24115:SF908">
    <property type="entry name" value="KINESIN-LIKE PROTEIN KIN-10C"/>
    <property type="match status" value="1"/>
</dbReference>
<dbReference type="GO" id="GO:0008017">
    <property type="term" value="F:microtubule binding"/>
    <property type="evidence" value="ECO:0007669"/>
    <property type="project" value="InterPro"/>
</dbReference>
<keyword evidence="2 4" id="KW-0505">Motor protein</keyword>
<dbReference type="FunFam" id="1.10.150.280:FF:000003">
    <property type="entry name" value="Kinesin-like protein KIN-10C"/>
    <property type="match status" value="1"/>
</dbReference>
<dbReference type="GO" id="GO:0005871">
    <property type="term" value="C:kinesin complex"/>
    <property type="evidence" value="ECO:0007669"/>
    <property type="project" value="TreeGrafter"/>
</dbReference>
<dbReference type="GO" id="GO:0007018">
    <property type="term" value="P:microtubule-based movement"/>
    <property type="evidence" value="ECO:0007669"/>
    <property type="project" value="InterPro"/>
</dbReference>
<evidence type="ECO:0000313" key="7">
    <source>
        <dbReference type="EMBL" id="KAG6746504.1"/>
    </source>
</evidence>
<evidence type="ECO:0000256" key="4">
    <source>
        <dbReference type="PROSITE-ProRule" id="PRU00283"/>
    </source>
</evidence>
<evidence type="ECO:0000313" key="8">
    <source>
        <dbReference type="Proteomes" id="UP000886885"/>
    </source>
</evidence>
<dbReference type="Proteomes" id="UP000886885">
    <property type="component" value="Chromosome 15D"/>
</dbReference>
<feature type="binding site" evidence="4">
    <location>
        <begin position="96"/>
        <end position="103"/>
    </location>
    <ligand>
        <name>ATP</name>
        <dbReference type="ChEBI" id="CHEBI:30616"/>
    </ligand>
</feature>
<name>A0A8X7Y989_POPTO</name>
<dbReference type="AlphaFoldDB" id="A0A8X7Y989"/>
<dbReference type="PROSITE" id="PS50067">
    <property type="entry name" value="KINESIN_MOTOR_2"/>
    <property type="match status" value="1"/>
</dbReference>
<organism evidence="7 8">
    <name type="scientific">Populus tomentosa</name>
    <name type="common">Chinese white poplar</name>
    <dbReference type="NCBI Taxonomy" id="118781"/>
    <lineage>
        <taxon>Eukaryota</taxon>
        <taxon>Viridiplantae</taxon>
        <taxon>Streptophyta</taxon>
        <taxon>Embryophyta</taxon>
        <taxon>Tracheophyta</taxon>
        <taxon>Spermatophyta</taxon>
        <taxon>Magnoliopsida</taxon>
        <taxon>eudicotyledons</taxon>
        <taxon>Gunneridae</taxon>
        <taxon>Pentapetalae</taxon>
        <taxon>rosids</taxon>
        <taxon>fabids</taxon>
        <taxon>Malpighiales</taxon>
        <taxon>Salicaceae</taxon>
        <taxon>Saliceae</taxon>
        <taxon>Populus</taxon>
    </lineage>
</organism>
<evidence type="ECO:0000256" key="5">
    <source>
        <dbReference type="SAM" id="MobiDB-lite"/>
    </source>
</evidence>
<keyword evidence="1" id="KW-0493">Microtubule</keyword>